<evidence type="ECO:0000259" key="1">
    <source>
        <dbReference type="PROSITE" id="PS51925"/>
    </source>
</evidence>
<dbReference type="SMART" id="SM00151">
    <property type="entry name" value="SWIB"/>
    <property type="match status" value="1"/>
</dbReference>
<dbReference type="Gene3D" id="1.10.245.10">
    <property type="entry name" value="SWIB/MDM2 domain"/>
    <property type="match status" value="1"/>
</dbReference>
<dbReference type="PROSITE" id="PS51925">
    <property type="entry name" value="SWIB_MDM2"/>
    <property type="match status" value="1"/>
</dbReference>
<protein>
    <recommendedName>
        <fullName evidence="1">DM2 domain-containing protein</fullName>
    </recommendedName>
</protein>
<dbReference type="RefSeq" id="WP_059060051.1">
    <property type="nucleotide sequence ID" value="NZ_LN879502.1"/>
</dbReference>
<dbReference type="Pfam" id="PF02201">
    <property type="entry name" value="SWIB"/>
    <property type="match status" value="1"/>
</dbReference>
<gene>
    <name evidence="2" type="ORF">PNK_0466</name>
</gene>
<dbReference type="InterPro" id="IPR003121">
    <property type="entry name" value="SWIB_MDM2_domain"/>
</dbReference>
<dbReference type="EMBL" id="LN879502">
    <property type="protein sequence ID" value="CUI16095.1"/>
    <property type="molecule type" value="Genomic_DNA"/>
</dbReference>
<dbReference type="CDD" id="cd10567">
    <property type="entry name" value="SWIB-MDM2_like"/>
    <property type="match status" value="1"/>
</dbReference>
<accession>A0A0U5JCJ2</accession>
<dbReference type="KEGG" id="pnl:PNK_0466"/>
<dbReference type="STRING" id="389348.PNK_0466"/>
<dbReference type="AlphaFoldDB" id="A0A0U5JCJ2"/>
<organism evidence="2 3">
    <name type="scientific">Candidatus Protochlamydia naegleriophila</name>
    <dbReference type="NCBI Taxonomy" id="389348"/>
    <lineage>
        <taxon>Bacteria</taxon>
        <taxon>Pseudomonadati</taxon>
        <taxon>Chlamydiota</taxon>
        <taxon>Chlamydiia</taxon>
        <taxon>Parachlamydiales</taxon>
        <taxon>Parachlamydiaceae</taxon>
        <taxon>Candidatus Protochlamydia</taxon>
    </lineage>
</organism>
<dbReference type="InParanoid" id="A0A0U5JCJ2"/>
<dbReference type="SUPFAM" id="SSF47592">
    <property type="entry name" value="SWIB/MDM2 domain"/>
    <property type="match status" value="1"/>
</dbReference>
<dbReference type="InterPro" id="IPR019835">
    <property type="entry name" value="SWIB_domain"/>
</dbReference>
<dbReference type="PATRIC" id="fig|389348.3.peg.515"/>
<reference evidence="3" key="1">
    <citation type="submission" date="2015-09" db="EMBL/GenBank/DDBJ databases">
        <authorList>
            <person name="Bertelli C."/>
        </authorList>
    </citation>
    <scope>NUCLEOTIDE SEQUENCE [LARGE SCALE GENOMIC DNA]</scope>
    <source>
        <strain evidence="3">KNic</strain>
    </source>
</reference>
<dbReference type="Proteomes" id="UP000069902">
    <property type="component" value="Chromosome cPNK"/>
</dbReference>
<keyword evidence="3" id="KW-1185">Reference proteome</keyword>
<feature type="domain" description="DM2" evidence="1">
    <location>
        <begin position="13"/>
        <end position="91"/>
    </location>
</feature>
<dbReference type="InterPro" id="IPR036885">
    <property type="entry name" value="SWIB_MDM2_dom_sf"/>
</dbReference>
<evidence type="ECO:0000313" key="3">
    <source>
        <dbReference type="Proteomes" id="UP000069902"/>
    </source>
</evidence>
<name>A0A0U5JCJ2_9BACT</name>
<dbReference type="PANTHER" id="PTHR13844">
    <property type="entry name" value="SWI/SNF-RELATED MATRIX-ASSOCIATED ACTIN-DEPENDENT REGULATOR OF CHROMATIN SUBFAMILY D"/>
    <property type="match status" value="1"/>
</dbReference>
<evidence type="ECO:0000313" key="2">
    <source>
        <dbReference type="EMBL" id="CUI16095.1"/>
    </source>
</evidence>
<proteinExistence type="predicted"/>
<sequence>MTKDTKDTKKNSAFMRPVQVSETLAEIVGNGPMPRTEVTKRVWDYIKKHKLQDQTNKRNINPDAKLAKVLGSNQSIDMFKMTSKIAKHLKEPEMSGSKH</sequence>